<dbReference type="InterPro" id="IPR000522">
    <property type="entry name" value="ABC_transptr_permease_BtuC"/>
</dbReference>
<comment type="similarity">
    <text evidence="2">Belongs to the binding-protein-dependent transport system permease family. FecCD subfamily.</text>
</comment>
<evidence type="ECO:0000256" key="2">
    <source>
        <dbReference type="ARBA" id="ARBA00007935"/>
    </source>
</evidence>
<evidence type="ECO:0000313" key="10">
    <source>
        <dbReference type="Proteomes" id="UP000018466"/>
    </source>
</evidence>
<keyword evidence="4" id="KW-1003">Cell membrane</keyword>
<feature type="transmembrane region" description="Helical" evidence="8">
    <location>
        <begin position="121"/>
        <end position="143"/>
    </location>
</feature>
<evidence type="ECO:0000256" key="5">
    <source>
        <dbReference type="ARBA" id="ARBA00022692"/>
    </source>
</evidence>
<feature type="transmembrane region" description="Helical" evidence="8">
    <location>
        <begin position="196"/>
        <end position="216"/>
    </location>
</feature>
<dbReference type="SUPFAM" id="SSF81345">
    <property type="entry name" value="ABC transporter involved in vitamin B12 uptake, BtuC"/>
    <property type="match status" value="1"/>
</dbReference>
<evidence type="ECO:0000313" key="9">
    <source>
        <dbReference type="EMBL" id="EHO15898.1"/>
    </source>
</evidence>
<dbReference type="EMBL" id="AGEL01000014">
    <property type="protein sequence ID" value="EHO15898.1"/>
    <property type="molecule type" value="Genomic_DNA"/>
</dbReference>
<organism evidence="9 10">
    <name type="scientific">Stomatobaculum longum</name>
    <dbReference type="NCBI Taxonomy" id="796942"/>
    <lineage>
        <taxon>Bacteria</taxon>
        <taxon>Bacillati</taxon>
        <taxon>Bacillota</taxon>
        <taxon>Clostridia</taxon>
        <taxon>Lachnospirales</taxon>
        <taxon>Lachnospiraceae</taxon>
        <taxon>Stomatobaculum</taxon>
    </lineage>
</organism>
<comment type="subcellular location">
    <subcellularLocation>
        <location evidence="1">Cell membrane</location>
        <topology evidence="1">Multi-pass membrane protein</topology>
    </subcellularLocation>
</comment>
<evidence type="ECO:0000256" key="7">
    <source>
        <dbReference type="ARBA" id="ARBA00023136"/>
    </source>
</evidence>
<dbReference type="GO" id="GO:0022857">
    <property type="term" value="F:transmembrane transporter activity"/>
    <property type="evidence" value="ECO:0007669"/>
    <property type="project" value="InterPro"/>
</dbReference>
<evidence type="ECO:0000256" key="1">
    <source>
        <dbReference type="ARBA" id="ARBA00004651"/>
    </source>
</evidence>
<keyword evidence="5 8" id="KW-0812">Transmembrane</keyword>
<feature type="transmembrane region" description="Helical" evidence="8">
    <location>
        <begin position="149"/>
        <end position="175"/>
    </location>
</feature>
<evidence type="ECO:0000256" key="3">
    <source>
        <dbReference type="ARBA" id="ARBA00022448"/>
    </source>
</evidence>
<proteinExistence type="inferred from homology"/>
<keyword evidence="7 8" id="KW-0472">Membrane</keyword>
<dbReference type="RefSeq" id="WP_009533627.1">
    <property type="nucleotide sequence ID" value="NZ_JH590864.1"/>
</dbReference>
<dbReference type="GO" id="GO:0005886">
    <property type="term" value="C:plasma membrane"/>
    <property type="evidence" value="ECO:0007669"/>
    <property type="project" value="UniProtKB-SubCell"/>
</dbReference>
<keyword evidence="3" id="KW-0813">Transport</keyword>
<dbReference type="Proteomes" id="UP000018466">
    <property type="component" value="Unassembled WGS sequence"/>
</dbReference>
<sequence>MSAGRGRSALVFLFLGLALLLLFYWNLAAGTVLFSPGKLWALLSTPGSKDPAASILFKIRLPRALMALLLGGALAVSGFLLQTYFANPIAGPFVLGVSSGARLAVAICMMLFFARNRATSSLALVLAAFLGSLVSLGFLLAVSSRVRHMAALLVAGIMIGYICSAATDFLLSFAADSEIVSLHSWSQGSFSGMSLAEVRTAALLIAGCAVALLFLAKPLGAVQLGESYAESLGVNVMRLRTLLILLASLLAATVTAFAGPVSFVGVAAPFLIQRLLCTNKPQLVLPASFLGGAVFCMASDFIARTAFQPTELALSTVTSFFGAPIVLWLLVKRRGK</sequence>
<evidence type="ECO:0000256" key="8">
    <source>
        <dbReference type="SAM" id="Phobius"/>
    </source>
</evidence>
<dbReference type="PANTHER" id="PTHR30472:SF41">
    <property type="entry name" value="TRANSPORT SYSTEM PERMEASE PROTEIN"/>
    <property type="match status" value="1"/>
</dbReference>
<keyword evidence="6 8" id="KW-1133">Transmembrane helix</keyword>
<keyword evidence="10" id="KW-1185">Reference proteome</keyword>
<dbReference type="Gene3D" id="1.10.3470.10">
    <property type="entry name" value="ABC transporter involved in vitamin B12 uptake, BtuC"/>
    <property type="match status" value="1"/>
</dbReference>
<evidence type="ECO:0000256" key="4">
    <source>
        <dbReference type="ARBA" id="ARBA00022475"/>
    </source>
</evidence>
<evidence type="ECO:0008006" key="11">
    <source>
        <dbReference type="Google" id="ProtNLM"/>
    </source>
</evidence>
<dbReference type="GO" id="GO:0033214">
    <property type="term" value="P:siderophore-iron import into cell"/>
    <property type="evidence" value="ECO:0007669"/>
    <property type="project" value="TreeGrafter"/>
</dbReference>
<dbReference type="AlphaFoldDB" id="A0AA36Y3S0"/>
<dbReference type="InterPro" id="IPR037294">
    <property type="entry name" value="ABC_BtuC-like"/>
</dbReference>
<name>A0AA36Y3S0_9FIRM</name>
<feature type="transmembrane region" description="Helical" evidence="8">
    <location>
        <begin position="91"/>
        <end position="114"/>
    </location>
</feature>
<protein>
    <recommendedName>
        <fullName evidence="11">Iron ABC transporter permease</fullName>
    </recommendedName>
</protein>
<evidence type="ECO:0000256" key="6">
    <source>
        <dbReference type="ARBA" id="ARBA00022989"/>
    </source>
</evidence>
<feature type="transmembrane region" description="Helical" evidence="8">
    <location>
        <begin position="64"/>
        <end position="85"/>
    </location>
</feature>
<dbReference type="CDD" id="cd06550">
    <property type="entry name" value="TM_ABC_iron-siderophores_like"/>
    <property type="match status" value="1"/>
</dbReference>
<comment type="caution">
    <text evidence="9">The sequence shown here is derived from an EMBL/GenBank/DDBJ whole genome shotgun (WGS) entry which is preliminary data.</text>
</comment>
<feature type="transmembrane region" description="Helical" evidence="8">
    <location>
        <begin position="312"/>
        <end position="331"/>
    </location>
</feature>
<reference evidence="9 10" key="1">
    <citation type="submission" date="2011-10" db="EMBL/GenBank/DDBJ databases">
        <title>The Genome Sequence of Lachnospiraceae bacterium ACC2.</title>
        <authorList>
            <consortium name="The Broad Institute Genome Sequencing Platform"/>
            <person name="Earl A."/>
            <person name="Ward D."/>
            <person name="Feldgarden M."/>
            <person name="Gevers D."/>
            <person name="Sizova M."/>
            <person name="Hazen A."/>
            <person name="Epstein S."/>
            <person name="Young S.K."/>
            <person name="Zeng Q."/>
            <person name="Gargeya S."/>
            <person name="Fitzgerald M."/>
            <person name="Haas B."/>
            <person name="Abouelleil A."/>
            <person name="Alvarado L."/>
            <person name="Arachchi H.M."/>
            <person name="Berlin A."/>
            <person name="Brown A."/>
            <person name="Chapman S.B."/>
            <person name="Chen Z."/>
            <person name="Dunbar C."/>
            <person name="Freedman E."/>
            <person name="Gearin G."/>
            <person name="Goldberg J."/>
            <person name="Griggs A."/>
            <person name="Gujja S."/>
            <person name="Heiman D."/>
            <person name="Howarth C."/>
            <person name="Larson L."/>
            <person name="Lui A."/>
            <person name="MacDonald P.J.P."/>
            <person name="Montmayeur A."/>
            <person name="Murphy C."/>
            <person name="Neiman D."/>
            <person name="Pearson M."/>
            <person name="Priest M."/>
            <person name="Roberts A."/>
            <person name="Saif S."/>
            <person name="Shea T."/>
            <person name="Shenoy N."/>
            <person name="Sisk P."/>
            <person name="Stolte C."/>
            <person name="Sykes S."/>
            <person name="Wortman J."/>
            <person name="Nusbaum C."/>
            <person name="Birren B."/>
        </authorList>
    </citation>
    <scope>NUCLEOTIDE SEQUENCE [LARGE SCALE GENOMIC DNA]</scope>
    <source>
        <strain evidence="9 10">ACC2</strain>
    </source>
</reference>
<accession>A0AA36Y3S0</accession>
<dbReference type="GeneID" id="86941529"/>
<dbReference type="PANTHER" id="PTHR30472">
    <property type="entry name" value="FERRIC ENTEROBACTIN TRANSPORT SYSTEM PERMEASE PROTEIN"/>
    <property type="match status" value="1"/>
</dbReference>
<dbReference type="Pfam" id="PF01032">
    <property type="entry name" value="FecCD"/>
    <property type="match status" value="1"/>
</dbReference>
<feature type="transmembrane region" description="Helical" evidence="8">
    <location>
        <begin position="242"/>
        <end position="271"/>
    </location>
</feature>
<gene>
    <name evidence="9" type="ORF">HMPREF9623_01809</name>
</gene>